<comment type="caution">
    <text evidence="2">The sequence shown here is derived from an EMBL/GenBank/DDBJ whole genome shotgun (WGS) entry which is preliminary data.</text>
</comment>
<keyword evidence="2" id="KW-0808">Transferase</keyword>
<dbReference type="SUPFAM" id="SSF89796">
    <property type="entry name" value="CoA-transferase family III (CaiB/BaiF)"/>
    <property type="match status" value="1"/>
</dbReference>
<dbReference type="GO" id="GO:0016740">
    <property type="term" value="F:transferase activity"/>
    <property type="evidence" value="ECO:0007669"/>
    <property type="project" value="UniProtKB-KW"/>
</dbReference>
<dbReference type="EMBL" id="WUIY01000778">
    <property type="protein sequence ID" value="MXI78496.1"/>
    <property type="molecule type" value="Genomic_DNA"/>
</dbReference>
<evidence type="ECO:0000313" key="3">
    <source>
        <dbReference type="Proteomes" id="UP000436141"/>
    </source>
</evidence>
<evidence type="ECO:0000313" key="1">
    <source>
        <dbReference type="EMBL" id="MXI78492.1"/>
    </source>
</evidence>
<dbReference type="AlphaFoldDB" id="A0A6N8R786"/>
<protein>
    <submittedName>
        <fullName evidence="2">Carnitine CoA-transferase</fullName>
    </submittedName>
</protein>
<dbReference type="RefSeq" id="WP_334287112.1">
    <property type="nucleotide sequence ID" value="NZ_JBAKAC010000102.1"/>
</dbReference>
<organism evidence="2 3">
    <name type="scientific">Escherichia coli</name>
    <dbReference type="NCBI Taxonomy" id="562"/>
    <lineage>
        <taxon>Bacteria</taxon>
        <taxon>Pseudomonadati</taxon>
        <taxon>Pseudomonadota</taxon>
        <taxon>Gammaproteobacteria</taxon>
        <taxon>Enterobacterales</taxon>
        <taxon>Enterobacteriaceae</taxon>
        <taxon>Escherichia</taxon>
    </lineage>
</organism>
<dbReference type="EMBL" id="WUIY01000776">
    <property type="protein sequence ID" value="MXI78492.1"/>
    <property type="molecule type" value="Genomic_DNA"/>
</dbReference>
<gene>
    <name evidence="1" type="ORF">GRW05_30465</name>
    <name evidence="2" type="ORF">GRW05_30485</name>
</gene>
<proteinExistence type="predicted"/>
<evidence type="ECO:0000313" key="2">
    <source>
        <dbReference type="EMBL" id="MXI78496.1"/>
    </source>
</evidence>
<dbReference type="Proteomes" id="UP000436141">
    <property type="component" value="Unassembled WGS sequence"/>
</dbReference>
<sequence length="36" mass="3832">GMPSHGMDTAAILKNIGYSENDIQELVSKGLAKVED</sequence>
<reference evidence="2 3" key="1">
    <citation type="submission" date="2019-12" db="EMBL/GenBank/DDBJ databases">
        <title>Enteriobacteria Tanzani isolates_10434.</title>
        <authorList>
            <person name="Subbiah M."/>
            <person name="Call D."/>
        </authorList>
    </citation>
    <scope>NUCLEOTIDE SEQUENCE [LARGE SCALE GENOMIC DNA]</scope>
    <source>
        <strain evidence="2 3">10434wD1</strain>
    </source>
</reference>
<feature type="non-terminal residue" evidence="2">
    <location>
        <position position="1"/>
    </location>
</feature>
<dbReference type="InterPro" id="IPR023606">
    <property type="entry name" value="CoA-Trfase_III_dom_1_sf"/>
</dbReference>
<accession>A0A6N8R786</accession>
<name>A0A6N8R786_ECOLX</name>